<dbReference type="PROSITE" id="PS50213">
    <property type="entry name" value="FAS1"/>
    <property type="match status" value="4"/>
</dbReference>
<dbReference type="InterPro" id="IPR000782">
    <property type="entry name" value="FAS1_domain"/>
</dbReference>
<evidence type="ECO:0000256" key="1">
    <source>
        <dbReference type="SAM" id="SignalP"/>
    </source>
</evidence>
<reference evidence="3 4" key="1">
    <citation type="submission" date="2019-06" db="EMBL/GenBank/DDBJ databases">
        <authorList>
            <person name="Meng X."/>
        </authorList>
    </citation>
    <scope>NUCLEOTIDE SEQUENCE [LARGE SCALE GENOMIC DNA]</scope>
    <source>
        <strain evidence="3 4">M625</strain>
    </source>
</reference>
<feature type="domain" description="FAS1" evidence="2">
    <location>
        <begin position="335"/>
        <end position="461"/>
    </location>
</feature>
<evidence type="ECO:0000313" key="3">
    <source>
        <dbReference type="EMBL" id="TPN81272.1"/>
    </source>
</evidence>
<dbReference type="SUPFAM" id="SSF82153">
    <property type="entry name" value="FAS1 domain"/>
    <property type="match status" value="4"/>
</dbReference>
<feature type="domain" description="FAS1" evidence="2">
    <location>
        <begin position="467"/>
        <end position="593"/>
    </location>
</feature>
<dbReference type="PANTHER" id="PTHR10900:SF77">
    <property type="entry name" value="FI19380P1"/>
    <property type="match status" value="1"/>
</dbReference>
<dbReference type="PANTHER" id="PTHR10900">
    <property type="entry name" value="PERIOSTIN-RELATED"/>
    <property type="match status" value="1"/>
</dbReference>
<dbReference type="AlphaFoldDB" id="A0A504IYQ0"/>
<dbReference type="Pfam" id="PF02469">
    <property type="entry name" value="Fasciclin"/>
    <property type="match status" value="4"/>
</dbReference>
<feature type="domain" description="FAS1" evidence="2">
    <location>
        <begin position="201"/>
        <end position="327"/>
    </location>
</feature>
<dbReference type="OrthoDB" id="9800666at2"/>
<feature type="domain" description="FAS1" evidence="2">
    <location>
        <begin position="598"/>
        <end position="724"/>
    </location>
</feature>
<feature type="chain" id="PRO_5021314819" evidence="1">
    <location>
        <begin position="23"/>
        <end position="729"/>
    </location>
</feature>
<dbReference type="Proteomes" id="UP000315540">
    <property type="component" value="Unassembled WGS sequence"/>
</dbReference>
<dbReference type="EMBL" id="VFWZ01000011">
    <property type="protein sequence ID" value="TPN81272.1"/>
    <property type="molecule type" value="Genomic_DNA"/>
</dbReference>
<sequence length="729" mass="77501">MKTIIKRLTVPLLCLIVTNFFISCQDDDSQNQPAEQNVQFEESKIISFDAIEEMTQNIIDGELAVEESEASGSENQNKVFGFNISREKRIYDFSGTVNSGAGSGTELSGELKLNFTFYHASFTIVRGVLELPDGAIARTRGAIISDGFVYLIINPPGRDLIFGIGRIGDDGNLQGGFRLFTNGGVGRGSWTATLTEATFPNKTIVELAVEDGRFTTLVGALQAADLVGALNGEGPFTVFAPTDDAFAALETIPEGETLKEILLYHVASGRLNTSSLLEQELIETLQGENVKVSLNSENEIVINDTVKLLSANIGGSNGVIQVIDAVLIPPSFRPLQSIVDTAIATPELSTLVSALQAADLVGALSGEGPFTVFAPTNTAFEALEAIPEGDALKEVLLYHVASGKFTAADLLEKQTVTTLQGAEVTIEKDEEGNVLLNGSIKVMTADIEATNGIIHLITGVLLPPAEIQSIVDTAIATPELSTLVGALQAADLVGALSGEGPFTVFAPTNTAFEALEAIPEGDALKEVLLYHVASGKFTAADLLEKQTVTTLQGAEVTIEKDEEENVLLNGSIKVMTADIEATNGIIHVITGVLLPPMAQNIVDIAVATPELSTLVGALQSAELVDALNGEGPFTVFAPTNAAFEALETIPSGEALKQVLLYHVVSGKFTAQELLREHTVTTLQGDRVTIQRNFRGQVILNRRIKVELADIEASNGIVHVIKNVLIPPRH</sequence>
<organism evidence="3 4">
    <name type="scientific">Aquimarina algicola</name>
    <dbReference type="NCBI Taxonomy" id="2589995"/>
    <lineage>
        <taxon>Bacteria</taxon>
        <taxon>Pseudomonadati</taxon>
        <taxon>Bacteroidota</taxon>
        <taxon>Flavobacteriia</taxon>
        <taxon>Flavobacteriales</taxon>
        <taxon>Flavobacteriaceae</taxon>
        <taxon>Aquimarina</taxon>
    </lineage>
</organism>
<dbReference type="FunFam" id="2.30.180.10:FF:000014">
    <property type="entry name" value="Stabilin 1"/>
    <property type="match status" value="3"/>
</dbReference>
<evidence type="ECO:0000313" key="4">
    <source>
        <dbReference type="Proteomes" id="UP000315540"/>
    </source>
</evidence>
<dbReference type="FunFam" id="2.30.180.10:FF:000032">
    <property type="entry name" value="Fasciclin domain-containing protein, putative"/>
    <property type="match status" value="1"/>
</dbReference>
<dbReference type="PROSITE" id="PS51257">
    <property type="entry name" value="PROKAR_LIPOPROTEIN"/>
    <property type="match status" value="1"/>
</dbReference>
<dbReference type="SMART" id="SM00554">
    <property type="entry name" value="FAS1"/>
    <property type="match status" value="4"/>
</dbReference>
<accession>A0A504IYQ0</accession>
<gene>
    <name evidence="3" type="ORF">FHK87_25135</name>
</gene>
<keyword evidence="1" id="KW-0732">Signal</keyword>
<name>A0A504IYQ0_9FLAO</name>
<feature type="signal peptide" evidence="1">
    <location>
        <begin position="1"/>
        <end position="22"/>
    </location>
</feature>
<dbReference type="RefSeq" id="WP_140597646.1">
    <property type="nucleotide sequence ID" value="NZ_VFWZ01000011.1"/>
</dbReference>
<dbReference type="InterPro" id="IPR050904">
    <property type="entry name" value="Adhesion/Biosynth-related"/>
</dbReference>
<proteinExistence type="predicted"/>
<dbReference type="Gene3D" id="2.30.180.10">
    <property type="entry name" value="FAS1 domain"/>
    <property type="match status" value="4"/>
</dbReference>
<keyword evidence="4" id="KW-1185">Reference proteome</keyword>
<dbReference type="InterPro" id="IPR036378">
    <property type="entry name" value="FAS1_dom_sf"/>
</dbReference>
<comment type="caution">
    <text evidence="3">The sequence shown here is derived from an EMBL/GenBank/DDBJ whole genome shotgun (WGS) entry which is preliminary data.</text>
</comment>
<dbReference type="GO" id="GO:0005615">
    <property type="term" value="C:extracellular space"/>
    <property type="evidence" value="ECO:0007669"/>
    <property type="project" value="TreeGrafter"/>
</dbReference>
<evidence type="ECO:0000259" key="2">
    <source>
        <dbReference type="PROSITE" id="PS50213"/>
    </source>
</evidence>
<protein>
    <submittedName>
        <fullName evidence="3">Fasciclin domain-containing protein</fullName>
    </submittedName>
</protein>